<evidence type="ECO:0000313" key="5">
    <source>
        <dbReference type="EMBL" id="MFC7317288.1"/>
    </source>
</evidence>
<dbReference type="RefSeq" id="WP_276303462.1">
    <property type="nucleotide sequence ID" value="NZ_CP119992.1"/>
</dbReference>
<proteinExistence type="predicted"/>
<dbReference type="CDD" id="cd02440">
    <property type="entry name" value="AdoMet_MTases"/>
    <property type="match status" value="1"/>
</dbReference>
<keyword evidence="2" id="KW-0808">Transferase</keyword>
<name>A0ABD6AAL0_9EURY</name>
<organism evidence="5 6">
    <name type="scientific">Halomarina halobia</name>
    <dbReference type="NCBI Taxonomy" id="3033386"/>
    <lineage>
        <taxon>Archaea</taxon>
        <taxon>Methanobacteriati</taxon>
        <taxon>Methanobacteriota</taxon>
        <taxon>Stenosarchaea group</taxon>
        <taxon>Halobacteria</taxon>
        <taxon>Halobacteriales</taxon>
        <taxon>Natronomonadaceae</taxon>
        <taxon>Halomarina</taxon>
    </lineage>
</organism>
<dbReference type="AlphaFoldDB" id="A0ABD6AAL0"/>
<keyword evidence="1 5" id="KW-0489">Methyltransferase</keyword>
<evidence type="ECO:0000259" key="4">
    <source>
        <dbReference type="Pfam" id="PF13649"/>
    </source>
</evidence>
<feature type="domain" description="Methyltransferase" evidence="4">
    <location>
        <begin position="42"/>
        <end position="135"/>
    </location>
</feature>
<keyword evidence="3" id="KW-0949">S-adenosyl-L-methionine</keyword>
<comment type="caution">
    <text evidence="5">The sequence shown here is derived from an EMBL/GenBank/DDBJ whole genome shotgun (WGS) entry which is preliminary data.</text>
</comment>
<dbReference type="PANTHER" id="PTHR43464:SF19">
    <property type="entry name" value="UBIQUINONE BIOSYNTHESIS O-METHYLTRANSFERASE, MITOCHONDRIAL"/>
    <property type="match status" value="1"/>
</dbReference>
<dbReference type="InterPro" id="IPR041698">
    <property type="entry name" value="Methyltransf_25"/>
</dbReference>
<dbReference type="Proteomes" id="UP001596547">
    <property type="component" value="Unassembled WGS sequence"/>
</dbReference>
<reference evidence="5 6" key="1">
    <citation type="journal article" date="2019" name="Int. J. Syst. Evol. Microbiol.">
        <title>The Global Catalogue of Microorganisms (GCM) 10K type strain sequencing project: providing services to taxonomists for standard genome sequencing and annotation.</title>
        <authorList>
            <consortium name="The Broad Institute Genomics Platform"/>
            <consortium name="The Broad Institute Genome Sequencing Center for Infectious Disease"/>
            <person name="Wu L."/>
            <person name="Ma J."/>
        </authorList>
    </citation>
    <scope>NUCLEOTIDE SEQUENCE [LARGE SCALE GENOMIC DNA]</scope>
    <source>
        <strain evidence="5 6">PSR21</strain>
    </source>
</reference>
<dbReference type="GO" id="GO:0032259">
    <property type="term" value="P:methylation"/>
    <property type="evidence" value="ECO:0007669"/>
    <property type="project" value="UniProtKB-KW"/>
</dbReference>
<accession>A0ABD6AAL0</accession>
<evidence type="ECO:0000256" key="3">
    <source>
        <dbReference type="ARBA" id="ARBA00022691"/>
    </source>
</evidence>
<evidence type="ECO:0000256" key="1">
    <source>
        <dbReference type="ARBA" id="ARBA00022603"/>
    </source>
</evidence>
<dbReference type="PANTHER" id="PTHR43464">
    <property type="entry name" value="METHYLTRANSFERASE"/>
    <property type="match status" value="1"/>
</dbReference>
<gene>
    <name evidence="5" type="ORF">ACFQPE_10865</name>
</gene>
<dbReference type="InterPro" id="IPR029063">
    <property type="entry name" value="SAM-dependent_MTases_sf"/>
</dbReference>
<keyword evidence="6" id="KW-1185">Reference proteome</keyword>
<evidence type="ECO:0000256" key="2">
    <source>
        <dbReference type="ARBA" id="ARBA00022679"/>
    </source>
</evidence>
<dbReference type="EMBL" id="JBHTBF010000002">
    <property type="protein sequence ID" value="MFC7317288.1"/>
    <property type="molecule type" value="Genomic_DNA"/>
</dbReference>
<sequence length="213" mass="23646">MADWEAFYRERDYDRCAYLAGEAMVDHLDRFFERVGVPGTLLSVGCGPAVTEFALAERHPDLDVLAVDLSATVVADNRALAAERGLDNLSFAVDALPDLSTDGRFDLVYCVATLYFVEAVADALRALWARVAPGGYLVVNYPTEATREWAREELDPWRRDEFFHLVRDGANLLTREEVARATGGEARDYWAAVGVGDEPGAERAPTAYVRREP</sequence>
<dbReference type="GO" id="GO:0008168">
    <property type="term" value="F:methyltransferase activity"/>
    <property type="evidence" value="ECO:0007669"/>
    <property type="project" value="UniProtKB-KW"/>
</dbReference>
<evidence type="ECO:0000313" key="6">
    <source>
        <dbReference type="Proteomes" id="UP001596547"/>
    </source>
</evidence>
<dbReference type="Pfam" id="PF13649">
    <property type="entry name" value="Methyltransf_25"/>
    <property type="match status" value="1"/>
</dbReference>
<dbReference type="SUPFAM" id="SSF53335">
    <property type="entry name" value="S-adenosyl-L-methionine-dependent methyltransferases"/>
    <property type="match status" value="1"/>
</dbReference>
<dbReference type="Gene3D" id="3.40.50.150">
    <property type="entry name" value="Vaccinia Virus protein VP39"/>
    <property type="match status" value="1"/>
</dbReference>
<dbReference type="GeneID" id="79316050"/>
<protein>
    <submittedName>
        <fullName evidence="5">Class I SAM-dependent methyltransferase</fullName>
    </submittedName>
</protein>